<feature type="transmembrane region" description="Helical" evidence="1">
    <location>
        <begin position="43"/>
        <end position="69"/>
    </location>
</feature>
<name>A0ABN7RTC9_OIKDI</name>
<dbReference type="SUPFAM" id="SSF50814">
    <property type="entry name" value="Lipocalins"/>
    <property type="match status" value="1"/>
</dbReference>
<evidence type="ECO:0000313" key="3">
    <source>
        <dbReference type="Proteomes" id="UP001158576"/>
    </source>
</evidence>
<reference evidence="2 3" key="1">
    <citation type="submission" date="2021-04" db="EMBL/GenBank/DDBJ databases">
        <authorList>
            <person name="Bliznina A."/>
        </authorList>
    </citation>
    <scope>NUCLEOTIDE SEQUENCE [LARGE SCALE GENOMIC DNA]</scope>
</reference>
<dbReference type="Gene3D" id="2.40.128.20">
    <property type="match status" value="1"/>
</dbReference>
<proteinExistence type="predicted"/>
<dbReference type="Proteomes" id="UP001158576">
    <property type="component" value="Chromosome PAR"/>
</dbReference>
<accession>A0ABN7RTC9</accession>
<keyword evidence="1" id="KW-1133">Transmembrane helix</keyword>
<keyword evidence="1" id="KW-0472">Membrane</keyword>
<protein>
    <submittedName>
        <fullName evidence="2">Oidioi.mRNA.OKI2018_I69.PAR.g10382.t2.cds</fullName>
    </submittedName>
</protein>
<sequence length="272" mass="31043">MKLKITENDNETQSFTNADIEVGNKYDFIMKNKMASSSLKKKFKFCTSSFCAAGLAVTCTIVITILILMTKMNGPPALELAEAKISQLENELYHCQNVAEGSGEESYLLSDDEDVNLRAPALAKNERLMDSLVGKWKQVRTENMEEYMTLEGNTQMHINMAHKFNPNMEITKTSEGEYSQRIYVTSFGFQVYNEQWPWNLNGKMMQYKNFFEDTVNAVAYDDGKKVTSTNMGSTKGPQITTMELINGELHLTLILTEQNYVRTVKIFQRVDY</sequence>
<organism evidence="2 3">
    <name type="scientific">Oikopleura dioica</name>
    <name type="common">Tunicate</name>
    <dbReference type="NCBI Taxonomy" id="34765"/>
    <lineage>
        <taxon>Eukaryota</taxon>
        <taxon>Metazoa</taxon>
        <taxon>Chordata</taxon>
        <taxon>Tunicata</taxon>
        <taxon>Appendicularia</taxon>
        <taxon>Copelata</taxon>
        <taxon>Oikopleuridae</taxon>
        <taxon>Oikopleura</taxon>
    </lineage>
</organism>
<keyword evidence="1" id="KW-0812">Transmembrane</keyword>
<dbReference type="InterPro" id="IPR012674">
    <property type="entry name" value="Calycin"/>
</dbReference>
<evidence type="ECO:0000313" key="2">
    <source>
        <dbReference type="EMBL" id="CAG5083456.1"/>
    </source>
</evidence>
<gene>
    <name evidence="2" type="ORF">OKIOD_LOCUS1940</name>
</gene>
<keyword evidence="3" id="KW-1185">Reference proteome</keyword>
<evidence type="ECO:0000256" key="1">
    <source>
        <dbReference type="SAM" id="Phobius"/>
    </source>
</evidence>
<dbReference type="EMBL" id="OU015568">
    <property type="protein sequence ID" value="CAG5083456.1"/>
    <property type="molecule type" value="Genomic_DNA"/>
</dbReference>